<reference evidence="3" key="1">
    <citation type="journal article" date="2019" name="Int. J. Syst. Evol. Microbiol.">
        <title>The Global Catalogue of Microorganisms (GCM) 10K type strain sequencing project: providing services to taxonomists for standard genome sequencing and annotation.</title>
        <authorList>
            <consortium name="The Broad Institute Genomics Platform"/>
            <consortium name="The Broad Institute Genome Sequencing Center for Infectious Disease"/>
            <person name="Wu L."/>
            <person name="Ma J."/>
        </authorList>
    </citation>
    <scope>NUCLEOTIDE SEQUENCE [LARGE SCALE GENOMIC DNA]</scope>
    <source>
        <strain evidence="3">KCTC 42730</strain>
    </source>
</reference>
<dbReference type="Proteomes" id="UP001595453">
    <property type="component" value="Unassembled WGS sequence"/>
</dbReference>
<proteinExistence type="predicted"/>
<comment type="caution">
    <text evidence="2">The sequence shown here is derived from an EMBL/GenBank/DDBJ whole genome shotgun (WGS) entry which is preliminary data.</text>
</comment>
<dbReference type="Pfam" id="PF01636">
    <property type="entry name" value="APH"/>
    <property type="match status" value="1"/>
</dbReference>
<dbReference type="RefSeq" id="WP_377124954.1">
    <property type="nucleotide sequence ID" value="NZ_JBHRSD010000022.1"/>
</dbReference>
<protein>
    <submittedName>
        <fullName evidence="2">Aminoglycoside phosphotransferase family protein</fullName>
    </submittedName>
</protein>
<dbReference type="InterPro" id="IPR011009">
    <property type="entry name" value="Kinase-like_dom_sf"/>
</dbReference>
<dbReference type="Gene3D" id="3.90.1200.10">
    <property type="match status" value="1"/>
</dbReference>
<dbReference type="InterPro" id="IPR002575">
    <property type="entry name" value="Aminoglycoside_PTrfase"/>
</dbReference>
<gene>
    <name evidence="2" type="ORF">ACFOEE_13080</name>
</gene>
<evidence type="ECO:0000313" key="3">
    <source>
        <dbReference type="Proteomes" id="UP001595453"/>
    </source>
</evidence>
<dbReference type="Gene3D" id="3.30.200.20">
    <property type="entry name" value="Phosphorylase Kinase, domain 1"/>
    <property type="match status" value="1"/>
</dbReference>
<name>A0ABV7CLN8_9GAMM</name>
<feature type="domain" description="Aminoglycoside phosphotransferase" evidence="1">
    <location>
        <begin position="23"/>
        <end position="236"/>
    </location>
</feature>
<evidence type="ECO:0000259" key="1">
    <source>
        <dbReference type="Pfam" id="PF01636"/>
    </source>
</evidence>
<dbReference type="SUPFAM" id="SSF56112">
    <property type="entry name" value="Protein kinase-like (PK-like)"/>
    <property type="match status" value="1"/>
</dbReference>
<organism evidence="2 3">
    <name type="scientific">Pseudoalteromonas fenneropenaei</name>
    <dbReference type="NCBI Taxonomy" id="1737459"/>
    <lineage>
        <taxon>Bacteria</taxon>
        <taxon>Pseudomonadati</taxon>
        <taxon>Pseudomonadota</taxon>
        <taxon>Gammaproteobacteria</taxon>
        <taxon>Alteromonadales</taxon>
        <taxon>Pseudoalteromonadaceae</taxon>
        <taxon>Pseudoalteromonas</taxon>
    </lineage>
</organism>
<keyword evidence="3" id="KW-1185">Reference proteome</keyword>
<sequence>MTTVLTKFDSFLQAYFNAPPTSVAAITGDASFRRYFRIEHNGLSYILMAAEPSKVDNRPFVALTEHFAAGGLRVPQVLAVDHAQGLVLLEDFGSVHLADKLNEATRVSHYQQVLALMPKIATLTPSSWMKPYDAAFIAMELDIFRDWLLSQWLQVPSTAELTTRWQALQHWLVGEFIAQPQVTMHRDFHSRNIMAVEDGWALIDYQDAVQGPVCYDVVSLLRDCYFRLPEAEFIQLRHDAFILLHQAGLLAQISETEFAYYLDVTGLQRHLKAAGIFVRLWLRDGKAGYLANILPTLAYIVEVAEKYPQSQWLASWLQADIIPAVSAKLESLA</sequence>
<accession>A0ABV7CLN8</accession>
<dbReference type="EMBL" id="JBHRSD010000022">
    <property type="protein sequence ID" value="MFC3033455.1"/>
    <property type="molecule type" value="Genomic_DNA"/>
</dbReference>
<evidence type="ECO:0000313" key="2">
    <source>
        <dbReference type="EMBL" id="MFC3033455.1"/>
    </source>
</evidence>